<protein>
    <submittedName>
        <fullName evidence="3">Uncharacterized protein</fullName>
    </submittedName>
</protein>
<name>A0A915NJH4_9BILA</name>
<organism evidence="2 3">
    <name type="scientific">Meloidogyne floridensis</name>
    <dbReference type="NCBI Taxonomy" id="298350"/>
    <lineage>
        <taxon>Eukaryota</taxon>
        <taxon>Metazoa</taxon>
        <taxon>Ecdysozoa</taxon>
        <taxon>Nematoda</taxon>
        <taxon>Chromadorea</taxon>
        <taxon>Rhabditida</taxon>
        <taxon>Tylenchina</taxon>
        <taxon>Tylenchomorpha</taxon>
        <taxon>Tylenchoidea</taxon>
        <taxon>Meloidogynidae</taxon>
        <taxon>Meloidogyninae</taxon>
        <taxon>Meloidogyne</taxon>
    </lineage>
</organism>
<dbReference type="Proteomes" id="UP000887560">
    <property type="component" value="Unplaced"/>
</dbReference>
<dbReference type="AlphaFoldDB" id="A0A915NJH4"/>
<proteinExistence type="predicted"/>
<evidence type="ECO:0000313" key="3">
    <source>
        <dbReference type="WBParaSite" id="scf7180000417437.g1267"/>
    </source>
</evidence>
<dbReference type="WBParaSite" id="scf7180000417437.g1267">
    <property type="protein sequence ID" value="scf7180000417437.g1267"/>
    <property type="gene ID" value="scf7180000417437.g1267"/>
</dbReference>
<feature type="chain" id="PRO_5036988561" evidence="1">
    <location>
        <begin position="20"/>
        <end position="192"/>
    </location>
</feature>
<feature type="signal peptide" evidence="1">
    <location>
        <begin position="1"/>
        <end position="19"/>
    </location>
</feature>
<keyword evidence="2" id="KW-1185">Reference proteome</keyword>
<keyword evidence="1" id="KW-0732">Signal</keyword>
<evidence type="ECO:0000256" key="1">
    <source>
        <dbReference type="SAM" id="SignalP"/>
    </source>
</evidence>
<sequence length="192" mass="22046">MRELLVCLVIILVIRKCGSLKRAALEEKKFKAYPCPSKESCCDQDFQPYEKAGEIVCRAAQRCFVHTLDKIYGHGDKKGKELDDSLGVEKSGRVPSGPYNMHIDLKECYPNTKGVLTQHYSTHADKFVYYCTSTCKCENERFVRVSDPPDAFDIRPCPGCDLWCASNYIYSCTYTCEKDVVYPFYNKYPMYV</sequence>
<evidence type="ECO:0000313" key="2">
    <source>
        <dbReference type="Proteomes" id="UP000887560"/>
    </source>
</evidence>
<accession>A0A915NJH4</accession>
<reference evidence="3" key="1">
    <citation type="submission" date="2022-11" db="UniProtKB">
        <authorList>
            <consortium name="WormBaseParasite"/>
        </authorList>
    </citation>
    <scope>IDENTIFICATION</scope>
</reference>